<dbReference type="Proteomes" id="UP001203207">
    <property type="component" value="Unassembled WGS sequence"/>
</dbReference>
<proteinExistence type="predicted"/>
<name>A0AAE3FXG4_9EURY</name>
<dbReference type="AlphaFoldDB" id="A0AAE3FXG4"/>
<evidence type="ECO:0000313" key="2">
    <source>
        <dbReference type="EMBL" id="MCL9816813.1"/>
    </source>
</evidence>
<sequence>MTIEDDRIVIQHDLNGDTAQSLTSLRGCITEETKRSDAEPIDPIKWKMDSPV</sequence>
<comment type="caution">
    <text evidence="2">The sequence shown here is derived from an EMBL/GenBank/DDBJ whole genome shotgun (WGS) entry which is preliminary data.</text>
</comment>
<protein>
    <submittedName>
        <fullName evidence="2">Uncharacterized protein</fullName>
    </submittedName>
</protein>
<evidence type="ECO:0000313" key="3">
    <source>
        <dbReference type="Proteomes" id="UP001203207"/>
    </source>
</evidence>
<evidence type="ECO:0000256" key="1">
    <source>
        <dbReference type="SAM" id="MobiDB-lite"/>
    </source>
</evidence>
<accession>A0AAE3FXG4</accession>
<keyword evidence="3" id="KW-1185">Reference proteome</keyword>
<dbReference type="EMBL" id="JAKRVX010000002">
    <property type="protein sequence ID" value="MCL9816813.1"/>
    <property type="molecule type" value="Genomic_DNA"/>
</dbReference>
<reference evidence="2" key="2">
    <citation type="submission" date="2022-02" db="EMBL/GenBank/DDBJ databases">
        <authorList>
            <person name="Elcheninov A.G."/>
            <person name="Sorokin D.Y."/>
            <person name="Kublanov I.V."/>
        </authorList>
    </citation>
    <scope>NUCLEOTIDE SEQUENCE</scope>
    <source>
        <strain evidence="2">AArc-St2</strain>
    </source>
</reference>
<reference evidence="2" key="1">
    <citation type="journal article" date="2022" name="Syst. Appl. Microbiol.">
        <title>Natronocalculus amylovorans gen. nov., sp. nov., and Natranaeroarchaeum aerophilus sp. nov., dominant culturable amylolytic natronoarchaea from hypersaline soda lakes in southwestern Siberia.</title>
        <authorList>
            <person name="Sorokin D.Y."/>
            <person name="Elcheninov A.G."/>
            <person name="Khizhniak T.V."/>
            <person name="Koenen M."/>
            <person name="Bale N.J."/>
            <person name="Damste J.S.S."/>
            <person name="Kublanov I.V."/>
        </authorList>
    </citation>
    <scope>NUCLEOTIDE SEQUENCE</scope>
    <source>
        <strain evidence="2">AArc-St2</strain>
    </source>
</reference>
<feature type="region of interest" description="Disordered" evidence="1">
    <location>
        <begin position="33"/>
        <end position="52"/>
    </location>
</feature>
<organism evidence="2 3">
    <name type="scientific">Natronocalculus amylovorans</name>
    <dbReference type="NCBI Taxonomy" id="2917812"/>
    <lineage>
        <taxon>Archaea</taxon>
        <taxon>Methanobacteriati</taxon>
        <taxon>Methanobacteriota</taxon>
        <taxon>Stenosarchaea group</taxon>
        <taxon>Halobacteria</taxon>
        <taxon>Halobacteriales</taxon>
        <taxon>Haloferacaceae</taxon>
        <taxon>Natronocalculus</taxon>
    </lineage>
</organism>
<gene>
    <name evidence="2" type="ORF">AArcSt2_07645</name>
</gene>